<evidence type="ECO:0008006" key="3">
    <source>
        <dbReference type="Google" id="ProtNLM"/>
    </source>
</evidence>
<name>A0A6P1YCB4_9FIRM</name>
<dbReference type="AlphaFoldDB" id="A0A6P1YCB4"/>
<proteinExistence type="predicted"/>
<dbReference type="Pfam" id="PF11316">
    <property type="entry name" value="Rhamno_transf"/>
    <property type="match status" value="1"/>
</dbReference>
<dbReference type="EMBL" id="CP048617">
    <property type="protein sequence ID" value="QIB27020.1"/>
    <property type="molecule type" value="Genomic_DNA"/>
</dbReference>
<dbReference type="InterPro" id="IPR021466">
    <property type="entry name" value="Put_rhamnosyl_transferase"/>
</dbReference>
<sequence length="273" mass="32542">MSKSKKAKPKSNKQKNKLRKPVNKIVIRWKINNKKRYISGTKRIIIGMSFNTQPFNDKRFTEEWIKQRMAIFMNYTLQSLKAQTNQNFIALIKYHDKTKSIIENLLSKYEPLPNNIQFISQNEYEYKIIEYIKGYDYLYLVRLDCDDMYHKTFIQQLFNYKPKLNTKVLINQKGYVYDSILKGLARTEIKSPPFYTLIYKVSDYLDGKRYKMPGGHTYAIKLPHEILRKRNFVIVVHSNNTSQNTSSSFKRAKENQKILDKNKMQKILKDFMG</sequence>
<reference evidence="1 2" key="1">
    <citation type="submission" date="2020-02" db="EMBL/GenBank/DDBJ databases">
        <title>Thermophilic hydrogen producing bacteria, Caloranaerobacter azorensis.</title>
        <authorList>
            <person name="Baek K."/>
        </authorList>
    </citation>
    <scope>NUCLEOTIDE SEQUENCE [LARGE SCALE GENOMIC DNA]</scope>
    <source>
        <strain evidence="1 2">T3-1</strain>
    </source>
</reference>
<gene>
    <name evidence="1" type="ORF">G3A45_06775</name>
</gene>
<dbReference type="Proteomes" id="UP000464452">
    <property type="component" value="Chromosome"/>
</dbReference>
<dbReference type="KEGG" id="cazo:G3A45_06775"/>
<evidence type="ECO:0000313" key="2">
    <source>
        <dbReference type="Proteomes" id="UP000464452"/>
    </source>
</evidence>
<accession>A0A6P1YCB4</accession>
<evidence type="ECO:0000313" key="1">
    <source>
        <dbReference type="EMBL" id="QIB27020.1"/>
    </source>
</evidence>
<dbReference type="RefSeq" id="WP_163234951.1">
    <property type="nucleotide sequence ID" value="NZ_CP048617.1"/>
</dbReference>
<protein>
    <recommendedName>
        <fullName evidence="3">Rhamnosyl transferase</fullName>
    </recommendedName>
</protein>
<organism evidence="1 2">
    <name type="scientific">Caloranaerobacter azorensis</name>
    <dbReference type="NCBI Taxonomy" id="116090"/>
    <lineage>
        <taxon>Bacteria</taxon>
        <taxon>Bacillati</taxon>
        <taxon>Bacillota</taxon>
        <taxon>Tissierellia</taxon>
        <taxon>Tissierellales</taxon>
        <taxon>Thermohalobacteraceae</taxon>
        <taxon>Caloranaerobacter</taxon>
    </lineage>
</organism>